<proteinExistence type="predicted"/>
<keyword evidence="2" id="KW-0472">Membrane</keyword>
<keyword evidence="2" id="KW-1133">Transmembrane helix</keyword>
<feature type="chain" id="PRO_5040212327" evidence="3">
    <location>
        <begin position="25"/>
        <end position="403"/>
    </location>
</feature>
<feature type="compositionally biased region" description="Basic and acidic residues" evidence="1">
    <location>
        <begin position="358"/>
        <end position="379"/>
    </location>
</feature>
<comment type="caution">
    <text evidence="4">The sequence shown here is derived from an EMBL/GenBank/DDBJ whole genome shotgun (WGS) entry which is preliminary data.</text>
</comment>
<protein>
    <submittedName>
        <fullName evidence="4">Uncharacterized protein</fullName>
    </submittedName>
</protein>
<gene>
    <name evidence="4" type="ORF">RDWZM_000746</name>
</gene>
<organism evidence="4 5">
    <name type="scientific">Blomia tropicalis</name>
    <name type="common">Mite</name>
    <dbReference type="NCBI Taxonomy" id="40697"/>
    <lineage>
        <taxon>Eukaryota</taxon>
        <taxon>Metazoa</taxon>
        <taxon>Ecdysozoa</taxon>
        <taxon>Arthropoda</taxon>
        <taxon>Chelicerata</taxon>
        <taxon>Arachnida</taxon>
        <taxon>Acari</taxon>
        <taxon>Acariformes</taxon>
        <taxon>Sarcoptiformes</taxon>
        <taxon>Astigmata</taxon>
        <taxon>Glycyphagoidea</taxon>
        <taxon>Echimyopodidae</taxon>
        <taxon>Blomia</taxon>
    </lineage>
</organism>
<feature type="compositionally biased region" description="Polar residues" evidence="1">
    <location>
        <begin position="335"/>
        <end position="344"/>
    </location>
</feature>
<feature type="region of interest" description="Disordered" evidence="1">
    <location>
        <begin position="315"/>
        <end position="344"/>
    </location>
</feature>
<feature type="transmembrane region" description="Helical" evidence="2">
    <location>
        <begin position="281"/>
        <end position="305"/>
    </location>
</feature>
<evidence type="ECO:0000256" key="2">
    <source>
        <dbReference type="SAM" id="Phobius"/>
    </source>
</evidence>
<keyword evidence="2" id="KW-0812">Transmembrane</keyword>
<evidence type="ECO:0000256" key="3">
    <source>
        <dbReference type="SAM" id="SignalP"/>
    </source>
</evidence>
<dbReference type="Proteomes" id="UP001142055">
    <property type="component" value="Chromosome 1"/>
</dbReference>
<dbReference type="EMBL" id="JAPWDV010000001">
    <property type="protein sequence ID" value="KAJ6222201.1"/>
    <property type="molecule type" value="Genomic_DNA"/>
</dbReference>
<name>A0A9Q0RPY9_BLOTA</name>
<evidence type="ECO:0000313" key="4">
    <source>
        <dbReference type="EMBL" id="KAJ6222201.1"/>
    </source>
</evidence>
<reference evidence="4" key="1">
    <citation type="submission" date="2022-12" db="EMBL/GenBank/DDBJ databases">
        <title>Genome assemblies of Blomia tropicalis.</title>
        <authorList>
            <person name="Cui Y."/>
        </authorList>
    </citation>
    <scope>NUCLEOTIDE SEQUENCE</scope>
    <source>
        <tissue evidence="4">Adult mites</tissue>
    </source>
</reference>
<keyword evidence="5" id="KW-1185">Reference proteome</keyword>
<feature type="region of interest" description="Disordered" evidence="1">
    <location>
        <begin position="357"/>
        <end position="403"/>
    </location>
</feature>
<feature type="signal peptide" evidence="3">
    <location>
        <begin position="1"/>
        <end position="24"/>
    </location>
</feature>
<feature type="compositionally biased region" description="Low complexity" evidence="1">
    <location>
        <begin position="380"/>
        <end position="403"/>
    </location>
</feature>
<sequence>MTNKIVKVLVGFIIASSLIIESYGDDINSCKFDTTKVQLHLRGAFIFDKWLFLLTKDWFIYQLPITYLTVDYGRLLMNETAVKIEDKWPVLAAANFSQIKPKINYIFSFNNNRKPSLLFLPHYSTGLLLNLYTQNIIRNFKGNHIPNDMVIISNLENVFYSLSLGNKSQICMQPWIVYYHPNGDVSKFESTDTVKYIFTSKNMSQVLVADDNEQSIVPKGFVPFINEKMTGFIWENNFTLFSPSEIYFFPVEAMNKTMKPFPLMIVSAHEYFICTLKKSNVGIWIGVIMAIVVVLIVILICCLLIQKKFRRKRRKKKKSNLHSKSAAPMAYTERSGLSQTGDPLSKASNFHAVTGRSELSEFKDNPSKCADNDFKDGSKKNSSVTRSTTVSATRNNSSKPLKR</sequence>
<evidence type="ECO:0000256" key="1">
    <source>
        <dbReference type="SAM" id="MobiDB-lite"/>
    </source>
</evidence>
<dbReference type="AlphaFoldDB" id="A0A9Q0RPY9"/>
<evidence type="ECO:0000313" key="5">
    <source>
        <dbReference type="Proteomes" id="UP001142055"/>
    </source>
</evidence>
<accession>A0A9Q0RPY9</accession>
<keyword evidence="3" id="KW-0732">Signal</keyword>